<feature type="compositionally biased region" description="Basic residues" evidence="1">
    <location>
        <begin position="12"/>
        <end position="25"/>
    </location>
</feature>
<dbReference type="Proteomes" id="UP000663873">
    <property type="component" value="Unassembled WGS sequence"/>
</dbReference>
<feature type="non-terminal residue" evidence="2">
    <location>
        <position position="1"/>
    </location>
</feature>
<comment type="caution">
    <text evidence="2">The sequence shown here is derived from an EMBL/GenBank/DDBJ whole genome shotgun (WGS) entry which is preliminary data.</text>
</comment>
<gene>
    <name evidence="2" type="ORF">UJA718_LOCUS41741</name>
</gene>
<feature type="region of interest" description="Disordered" evidence="1">
    <location>
        <begin position="1"/>
        <end position="25"/>
    </location>
</feature>
<evidence type="ECO:0000313" key="3">
    <source>
        <dbReference type="Proteomes" id="UP000663873"/>
    </source>
</evidence>
<reference evidence="2" key="1">
    <citation type="submission" date="2021-02" db="EMBL/GenBank/DDBJ databases">
        <authorList>
            <person name="Nowell W R."/>
        </authorList>
    </citation>
    <scope>NUCLEOTIDE SEQUENCE</scope>
</reference>
<protein>
    <submittedName>
        <fullName evidence="2">Uncharacterized protein</fullName>
    </submittedName>
</protein>
<proteinExistence type="predicted"/>
<evidence type="ECO:0000313" key="2">
    <source>
        <dbReference type="EMBL" id="CAF4811388.1"/>
    </source>
</evidence>
<dbReference type="EMBL" id="CAJOBP010050652">
    <property type="protein sequence ID" value="CAF4811388.1"/>
    <property type="molecule type" value="Genomic_DNA"/>
</dbReference>
<name>A0A821PUG5_9BILA</name>
<organism evidence="2 3">
    <name type="scientific">Rotaria socialis</name>
    <dbReference type="NCBI Taxonomy" id="392032"/>
    <lineage>
        <taxon>Eukaryota</taxon>
        <taxon>Metazoa</taxon>
        <taxon>Spiralia</taxon>
        <taxon>Gnathifera</taxon>
        <taxon>Rotifera</taxon>
        <taxon>Eurotatoria</taxon>
        <taxon>Bdelloidea</taxon>
        <taxon>Philodinida</taxon>
        <taxon>Philodinidae</taxon>
        <taxon>Rotaria</taxon>
    </lineage>
</organism>
<evidence type="ECO:0000256" key="1">
    <source>
        <dbReference type="SAM" id="MobiDB-lite"/>
    </source>
</evidence>
<dbReference type="AlphaFoldDB" id="A0A821PUG5"/>
<feature type="compositionally biased region" description="Basic and acidic residues" evidence="1">
    <location>
        <begin position="1"/>
        <end position="11"/>
    </location>
</feature>
<accession>A0A821PUG5</accession>
<sequence length="120" mass="13546">KCSSNRTEKSPTKSHKREKRSHKKHDVIINYNLTTAPNEVSLDETSIQEPIADDSLTIVDDMSPIDEDPILKDVIDNNDNDSIFGSLDIVQDKLRKQHSNEDAYNDEIDSLPGQDSPPEE</sequence>
<feature type="region of interest" description="Disordered" evidence="1">
    <location>
        <begin position="97"/>
        <end position="120"/>
    </location>
</feature>
<keyword evidence="3" id="KW-1185">Reference proteome</keyword>